<dbReference type="Pfam" id="PF12680">
    <property type="entry name" value="SnoaL_2"/>
    <property type="match status" value="1"/>
</dbReference>
<dbReference type="EMBL" id="CADCTY010000898">
    <property type="protein sequence ID" value="CAA9346710.1"/>
    <property type="molecule type" value="Genomic_DNA"/>
</dbReference>
<name>A0A6J4M055_9CYAN</name>
<dbReference type="PANTHER" id="PTHR41252">
    <property type="entry name" value="BLR2505 PROTEIN"/>
    <property type="match status" value="1"/>
</dbReference>
<reference evidence="2" key="1">
    <citation type="submission" date="2020-02" db="EMBL/GenBank/DDBJ databases">
        <authorList>
            <person name="Meier V. D."/>
        </authorList>
    </citation>
    <scope>NUCLEOTIDE SEQUENCE</scope>
    <source>
        <strain evidence="2">AVDCRST_MAG94</strain>
    </source>
</reference>
<dbReference type="AlphaFoldDB" id="A0A6J4M055"/>
<dbReference type="Gene3D" id="3.10.450.50">
    <property type="match status" value="1"/>
</dbReference>
<feature type="domain" description="SnoaL-like" evidence="1">
    <location>
        <begin position="80"/>
        <end position="184"/>
    </location>
</feature>
<protein>
    <recommendedName>
        <fullName evidence="1">SnoaL-like domain-containing protein</fullName>
    </recommendedName>
</protein>
<gene>
    <name evidence="2" type="ORF">AVDCRST_MAG94-2561</name>
</gene>
<dbReference type="InterPro" id="IPR032710">
    <property type="entry name" value="NTF2-like_dom_sf"/>
</dbReference>
<dbReference type="InterPro" id="IPR037401">
    <property type="entry name" value="SnoaL-like"/>
</dbReference>
<organism evidence="2">
    <name type="scientific">uncultured Leptolyngbya sp</name>
    <dbReference type="NCBI Taxonomy" id="332963"/>
    <lineage>
        <taxon>Bacteria</taxon>
        <taxon>Bacillati</taxon>
        <taxon>Cyanobacteriota</taxon>
        <taxon>Cyanophyceae</taxon>
        <taxon>Leptolyngbyales</taxon>
        <taxon>Leptolyngbyaceae</taxon>
        <taxon>Leptolyngbya group</taxon>
        <taxon>Leptolyngbya</taxon>
        <taxon>environmental samples</taxon>
    </lineage>
</organism>
<sequence>MRRLIWVSIGSIAVLGTITAYATKATVRGQVVSIFDQATLNQEQSLDRSPEIAKFTQVTQFHAANLSDTETIEQRNKQIVQQYFDNWRNKTGNIFDLLTPDATWTVSGTGAGVGTFRKQELLDQVVAPTSARLSTQIVPTVRGIWADGDMVIVLWDGEATAKDGKPYRNTYSWFFRMKDGKAIEAIAVLDSREFTNLWERVTPMK</sequence>
<dbReference type="SUPFAM" id="SSF54427">
    <property type="entry name" value="NTF2-like"/>
    <property type="match status" value="1"/>
</dbReference>
<dbReference type="PANTHER" id="PTHR41252:SF1">
    <property type="entry name" value="BLR2505 PROTEIN"/>
    <property type="match status" value="1"/>
</dbReference>
<evidence type="ECO:0000259" key="1">
    <source>
        <dbReference type="Pfam" id="PF12680"/>
    </source>
</evidence>
<evidence type="ECO:0000313" key="2">
    <source>
        <dbReference type="EMBL" id="CAA9346710.1"/>
    </source>
</evidence>
<proteinExistence type="predicted"/>
<accession>A0A6J4M055</accession>